<evidence type="ECO:0000313" key="3">
    <source>
        <dbReference type="Proteomes" id="UP000245910"/>
    </source>
</evidence>
<dbReference type="AlphaFoldDB" id="A0A2L2TU15"/>
<sequence length="144" mass="15732">MGASSMSLSSSPSPSPHPRLHDELSRAKRKQSSGYGHPGREANNPRAQTRHSLTAERTLDRTLQYGYSNGLPEFAGGMHSTTAHSGTIRGSFRTQYSVKRPHLAYHVLSAFNMVPCESLSSITLDYYALHHLGSADYLVASSKT</sequence>
<feature type="region of interest" description="Disordered" evidence="1">
    <location>
        <begin position="1"/>
        <end position="55"/>
    </location>
</feature>
<keyword evidence="3" id="KW-1185">Reference proteome</keyword>
<protein>
    <submittedName>
        <fullName evidence="2">Uncharacterized protein</fullName>
    </submittedName>
</protein>
<dbReference type="EMBL" id="LN649231">
    <property type="protein sequence ID" value="CEI69097.1"/>
    <property type="molecule type" value="Genomic_DNA"/>
</dbReference>
<organism evidence="2 3">
    <name type="scientific">Fusarium venenatum</name>
    <dbReference type="NCBI Taxonomy" id="56646"/>
    <lineage>
        <taxon>Eukaryota</taxon>
        <taxon>Fungi</taxon>
        <taxon>Dikarya</taxon>
        <taxon>Ascomycota</taxon>
        <taxon>Pezizomycotina</taxon>
        <taxon>Sordariomycetes</taxon>
        <taxon>Hypocreomycetidae</taxon>
        <taxon>Hypocreales</taxon>
        <taxon>Nectriaceae</taxon>
        <taxon>Fusarium</taxon>
    </lineage>
</organism>
<name>A0A2L2TU15_9HYPO</name>
<feature type="compositionally biased region" description="Low complexity" evidence="1">
    <location>
        <begin position="1"/>
        <end position="12"/>
    </location>
</feature>
<proteinExistence type="predicted"/>
<accession>A0A2L2TU15</accession>
<dbReference type="Proteomes" id="UP000245910">
    <property type="component" value="Chromosome III"/>
</dbReference>
<evidence type="ECO:0000313" key="2">
    <source>
        <dbReference type="EMBL" id="CEI69097.1"/>
    </source>
</evidence>
<evidence type="ECO:0000256" key="1">
    <source>
        <dbReference type="SAM" id="MobiDB-lite"/>
    </source>
</evidence>
<reference evidence="3" key="1">
    <citation type="submission" date="2014-10" db="EMBL/GenBank/DDBJ databases">
        <authorList>
            <person name="King R."/>
        </authorList>
    </citation>
    <scope>NUCLEOTIDE SEQUENCE [LARGE SCALE GENOMIC DNA]</scope>
    <source>
        <strain evidence="3">A3/5</strain>
    </source>
</reference>